<protein>
    <submittedName>
        <fullName evidence="1">Uncharacterized protein</fullName>
    </submittedName>
</protein>
<dbReference type="AlphaFoldDB" id="A0AAU7DZI7"/>
<organism evidence="1">
    <name type="scientific">Jonesiaceae bacterium BS-20</name>
    <dbReference type="NCBI Taxonomy" id="3120821"/>
    <lineage>
        <taxon>Bacteria</taxon>
        <taxon>Bacillati</taxon>
        <taxon>Actinomycetota</taxon>
        <taxon>Actinomycetes</taxon>
        <taxon>Micrococcales</taxon>
        <taxon>Jonesiaceae</taxon>
    </lineage>
</organism>
<proteinExistence type="predicted"/>
<accession>A0AAU7DZI7</accession>
<name>A0AAU7DZI7_9MICO</name>
<reference evidence="1" key="1">
    <citation type="submission" date="2024-02" db="EMBL/GenBank/DDBJ databases">
        <title>Tomenella chthoni gen. nov. sp. nov., a member of the family Jonesiaceae isolated from bat guano.</title>
        <authorList>
            <person name="Miller S.L."/>
            <person name="King J."/>
            <person name="Sankaranarayanan K."/>
            <person name="Lawson P.A."/>
        </authorList>
    </citation>
    <scope>NUCLEOTIDE SEQUENCE</scope>
    <source>
        <strain evidence="1">BS-20</strain>
    </source>
</reference>
<sequence>METLCIAVESKQFRVHIVRQEAGDFAVGSFTTKELAEQDLEHDEVVEDLCLEVSLDAYVLEGIPAEDVDRSSPCATGFK</sequence>
<dbReference type="EMBL" id="CP146203">
    <property type="protein sequence ID" value="XBH22931.1"/>
    <property type="molecule type" value="Genomic_DNA"/>
</dbReference>
<gene>
    <name evidence="1" type="ORF">V5R04_06880</name>
</gene>
<evidence type="ECO:0000313" key="1">
    <source>
        <dbReference type="EMBL" id="XBH22931.1"/>
    </source>
</evidence>